<reference evidence="3" key="1">
    <citation type="journal article" date="2013" name="Nature">
        <title>Draft genome of the wheat A-genome progenitor Triticum urartu.</title>
        <authorList>
            <person name="Ling H.Q."/>
            <person name="Zhao S."/>
            <person name="Liu D."/>
            <person name="Wang J."/>
            <person name="Sun H."/>
            <person name="Zhang C."/>
            <person name="Fan H."/>
            <person name="Li D."/>
            <person name="Dong L."/>
            <person name="Tao Y."/>
            <person name="Gao C."/>
            <person name="Wu H."/>
            <person name="Li Y."/>
            <person name="Cui Y."/>
            <person name="Guo X."/>
            <person name="Zheng S."/>
            <person name="Wang B."/>
            <person name="Yu K."/>
            <person name="Liang Q."/>
            <person name="Yang W."/>
            <person name="Lou X."/>
            <person name="Chen J."/>
            <person name="Feng M."/>
            <person name="Jian J."/>
            <person name="Zhang X."/>
            <person name="Luo G."/>
            <person name="Jiang Y."/>
            <person name="Liu J."/>
            <person name="Wang Z."/>
            <person name="Sha Y."/>
            <person name="Zhang B."/>
            <person name="Wu H."/>
            <person name="Tang D."/>
            <person name="Shen Q."/>
            <person name="Xue P."/>
            <person name="Zou S."/>
            <person name="Wang X."/>
            <person name="Liu X."/>
            <person name="Wang F."/>
            <person name="Yang Y."/>
            <person name="An X."/>
            <person name="Dong Z."/>
            <person name="Zhang K."/>
            <person name="Zhang X."/>
            <person name="Luo M.C."/>
            <person name="Dvorak J."/>
            <person name="Tong Y."/>
            <person name="Wang J."/>
            <person name="Yang H."/>
            <person name="Li Z."/>
            <person name="Wang D."/>
            <person name="Zhang A."/>
            <person name="Wang J."/>
        </authorList>
    </citation>
    <scope>NUCLEOTIDE SEQUENCE</scope>
    <source>
        <strain evidence="3">cv. G1812</strain>
    </source>
</reference>
<protein>
    <submittedName>
        <fullName evidence="2">Uncharacterized protein</fullName>
    </submittedName>
</protein>
<dbReference type="EnsemblPlants" id="TuG1812G0700002306.01.T01">
    <property type="protein sequence ID" value="TuG1812G0700002306.01.T01.cds336687"/>
    <property type="gene ID" value="TuG1812G0700002306.01"/>
</dbReference>
<evidence type="ECO:0000313" key="2">
    <source>
        <dbReference type="EnsemblPlants" id="TuG1812G0700002306.01.T01.cds336687"/>
    </source>
</evidence>
<evidence type="ECO:0000256" key="1">
    <source>
        <dbReference type="SAM" id="MobiDB-lite"/>
    </source>
</evidence>
<feature type="compositionally biased region" description="Polar residues" evidence="1">
    <location>
        <begin position="29"/>
        <end position="50"/>
    </location>
</feature>
<proteinExistence type="predicted"/>
<reference evidence="2" key="3">
    <citation type="submission" date="2022-06" db="UniProtKB">
        <authorList>
            <consortium name="EnsemblPlants"/>
        </authorList>
    </citation>
    <scope>IDENTIFICATION</scope>
</reference>
<feature type="region of interest" description="Disordered" evidence="1">
    <location>
        <begin position="132"/>
        <end position="159"/>
    </location>
</feature>
<accession>A0A8R7V199</accession>
<feature type="region of interest" description="Disordered" evidence="1">
    <location>
        <begin position="1"/>
        <end position="51"/>
    </location>
</feature>
<reference evidence="2" key="2">
    <citation type="submission" date="2018-03" db="EMBL/GenBank/DDBJ databases">
        <title>The Triticum urartu genome reveals the dynamic nature of wheat genome evolution.</title>
        <authorList>
            <person name="Ling H."/>
            <person name="Ma B."/>
            <person name="Shi X."/>
            <person name="Liu H."/>
            <person name="Dong L."/>
            <person name="Sun H."/>
            <person name="Cao Y."/>
            <person name="Gao Q."/>
            <person name="Zheng S."/>
            <person name="Li Y."/>
            <person name="Yu Y."/>
            <person name="Du H."/>
            <person name="Qi M."/>
            <person name="Li Y."/>
            <person name="Yu H."/>
            <person name="Cui Y."/>
            <person name="Wang N."/>
            <person name="Chen C."/>
            <person name="Wu H."/>
            <person name="Zhao Y."/>
            <person name="Zhang J."/>
            <person name="Li Y."/>
            <person name="Zhou W."/>
            <person name="Zhang B."/>
            <person name="Hu W."/>
            <person name="Eijk M."/>
            <person name="Tang J."/>
            <person name="Witsenboer H."/>
            <person name="Zhao S."/>
            <person name="Li Z."/>
            <person name="Zhang A."/>
            <person name="Wang D."/>
            <person name="Liang C."/>
        </authorList>
    </citation>
    <scope>NUCLEOTIDE SEQUENCE [LARGE SCALE GENOMIC DNA]</scope>
    <source>
        <strain evidence="2">cv. G1812</strain>
    </source>
</reference>
<dbReference type="AlphaFoldDB" id="A0A8R7V199"/>
<feature type="compositionally biased region" description="Basic and acidic residues" evidence="1">
    <location>
        <begin position="1"/>
        <end position="15"/>
    </location>
</feature>
<evidence type="ECO:0000313" key="3">
    <source>
        <dbReference type="Proteomes" id="UP000015106"/>
    </source>
</evidence>
<dbReference type="Gramene" id="TuG1812G0700002306.01.T01">
    <property type="protein sequence ID" value="TuG1812G0700002306.01.T01.cds336687"/>
    <property type="gene ID" value="TuG1812G0700002306.01"/>
</dbReference>
<sequence>MAAEQKRHNSSHDITVDGPALDACPPATNPTNGNSQPHDTQPPANGSSQPEEVIESYELMLDLSKYNPAAGNAGGHGDICRGVQPTGGRLAGDCRRHGPIRRRLHYPDHQLPPVPGVLLLQRHRICLVTRDHPRHPLPHPHGREKEEPRHPPATAGGHACGPAKRHGSLCCRDMPRQAHDHLLLGAGGCRRCLPCSSDGASLVARRQAQLHRRSA</sequence>
<dbReference type="Proteomes" id="UP000015106">
    <property type="component" value="Chromosome 7"/>
</dbReference>
<keyword evidence="3" id="KW-1185">Reference proteome</keyword>
<feature type="compositionally biased region" description="Basic and acidic residues" evidence="1">
    <location>
        <begin position="141"/>
        <end position="150"/>
    </location>
</feature>
<name>A0A8R7V199_TRIUA</name>
<organism evidence="2 3">
    <name type="scientific">Triticum urartu</name>
    <name type="common">Red wild einkorn</name>
    <name type="synonym">Crithodium urartu</name>
    <dbReference type="NCBI Taxonomy" id="4572"/>
    <lineage>
        <taxon>Eukaryota</taxon>
        <taxon>Viridiplantae</taxon>
        <taxon>Streptophyta</taxon>
        <taxon>Embryophyta</taxon>
        <taxon>Tracheophyta</taxon>
        <taxon>Spermatophyta</taxon>
        <taxon>Magnoliopsida</taxon>
        <taxon>Liliopsida</taxon>
        <taxon>Poales</taxon>
        <taxon>Poaceae</taxon>
        <taxon>BOP clade</taxon>
        <taxon>Pooideae</taxon>
        <taxon>Triticodae</taxon>
        <taxon>Triticeae</taxon>
        <taxon>Triticinae</taxon>
        <taxon>Triticum</taxon>
    </lineage>
</organism>